<gene>
    <name evidence="1" type="ORF">N657DRAFT_637667</name>
</gene>
<dbReference type="Proteomes" id="UP001302602">
    <property type="component" value="Unassembled WGS sequence"/>
</dbReference>
<dbReference type="GeneID" id="87828294"/>
<dbReference type="EMBL" id="MU853256">
    <property type="protein sequence ID" value="KAK4118960.1"/>
    <property type="molecule type" value="Genomic_DNA"/>
</dbReference>
<keyword evidence="2" id="KW-1185">Reference proteome</keyword>
<dbReference type="RefSeq" id="XP_062642733.1">
    <property type="nucleotide sequence ID" value="XM_062791525.1"/>
</dbReference>
<sequence>MNGTHVEKPLNRADEVEHLIDAVKAPVVPFIRVADEAVPSRAAGELLPNSQGLVQNALVNARRPENLVQELALSLPKGEGRGEQGLLGAIQDVLNYSVNTWDQGFMDKLYASTNPYRDVGVLFTRRLLPV</sequence>
<accession>A0AAN6TRS6</accession>
<reference evidence="1" key="1">
    <citation type="journal article" date="2023" name="Mol. Phylogenet. Evol.">
        <title>Genome-scale phylogeny and comparative genomics of the fungal order Sordariales.</title>
        <authorList>
            <person name="Hensen N."/>
            <person name="Bonometti L."/>
            <person name="Westerberg I."/>
            <person name="Brannstrom I.O."/>
            <person name="Guillou S."/>
            <person name="Cros-Aarteil S."/>
            <person name="Calhoun S."/>
            <person name="Haridas S."/>
            <person name="Kuo A."/>
            <person name="Mondo S."/>
            <person name="Pangilinan J."/>
            <person name="Riley R."/>
            <person name="LaButti K."/>
            <person name="Andreopoulos B."/>
            <person name="Lipzen A."/>
            <person name="Chen C."/>
            <person name="Yan M."/>
            <person name="Daum C."/>
            <person name="Ng V."/>
            <person name="Clum A."/>
            <person name="Steindorff A."/>
            <person name="Ohm R.A."/>
            <person name="Martin F."/>
            <person name="Silar P."/>
            <person name="Natvig D.O."/>
            <person name="Lalanne C."/>
            <person name="Gautier V."/>
            <person name="Ament-Velasquez S.L."/>
            <person name="Kruys A."/>
            <person name="Hutchinson M.I."/>
            <person name="Powell A.J."/>
            <person name="Barry K."/>
            <person name="Miller A.N."/>
            <person name="Grigoriev I.V."/>
            <person name="Debuchy R."/>
            <person name="Gladieux P."/>
            <person name="Hiltunen Thoren M."/>
            <person name="Johannesson H."/>
        </authorList>
    </citation>
    <scope>NUCLEOTIDE SEQUENCE</scope>
    <source>
        <strain evidence="1">CBS 731.68</strain>
    </source>
</reference>
<name>A0AAN6TRS6_9PEZI</name>
<reference evidence="1" key="2">
    <citation type="submission" date="2023-05" db="EMBL/GenBank/DDBJ databases">
        <authorList>
            <consortium name="Lawrence Berkeley National Laboratory"/>
            <person name="Steindorff A."/>
            <person name="Hensen N."/>
            <person name="Bonometti L."/>
            <person name="Westerberg I."/>
            <person name="Brannstrom I.O."/>
            <person name="Guillou S."/>
            <person name="Cros-Aarteil S."/>
            <person name="Calhoun S."/>
            <person name="Haridas S."/>
            <person name="Kuo A."/>
            <person name="Mondo S."/>
            <person name="Pangilinan J."/>
            <person name="Riley R."/>
            <person name="Labutti K."/>
            <person name="Andreopoulos B."/>
            <person name="Lipzen A."/>
            <person name="Chen C."/>
            <person name="Yanf M."/>
            <person name="Daum C."/>
            <person name="Ng V."/>
            <person name="Clum A."/>
            <person name="Ohm R."/>
            <person name="Martin F."/>
            <person name="Silar P."/>
            <person name="Natvig D."/>
            <person name="Lalanne C."/>
            <person name="Gautier V."/>
            <person name="Ament-Velasquez S.L."/>
            <person name="Kruys A."/>
            <person name="Hutchinson M.I."/>
            <person name="Powell A.J."/>
            <person name="Barry K."/>
            <person name="Miller A.N."/>
            <person name="Grigoriev I.V."/>
            <person name="Debuchy R."/>
            <person name="Gladieux P."/>
            <person name="Thoren M.H."/>
            <person name="Johannesson H."/>
        </authorList>
    </citation>
    <scope>NUCLEOTIDE SEQUENCE</scope>
    <source>
        <strain evidence="1">CBS 731.68</strain>
    </source>
</reference>
<protein>
    <submittedName>
        <fullName evidence="1">Uncharacterized protein</fullName>
    </submittedName>
</protein>
<dbReference type="Gene3D" id="3.90.1150.170">
    <property type="match status" value="1"/>
</dbReference>
<evidence type="ECO:0000313" key="2">
    <source>
        <dbReference type="Proteomes" id="UP001302602"/>
    </source>
</evidence>
<dbReference type="AlphaFoldDB" id="A0AAN6TRS6"/>
<organism evidence="1 2">
    <name type="scientific">Parathielavia appendiculata</name>
    <dbReference type="NCBI Taxonomy" id="2587402"/>
    <lineage>
        <taxon>Eukaryota</taxon>
        <taxon>Fungi</taxon>
        <taxon>Dikarya</taxon>
        <taxon>Ascomycota</taxon>
        <taxon>Pezizomycotina</taxon>
        <taxon>Sordariomycetes</taxon>
        <taxon>Sordariomycetidae</taxon>
        <taxon>Sordariales</taxon>
        <taxon>Chaetomiaceae</taxon>
        <taxon>Parathielavia</taxon>
    </lineage>
</organism>
<evidence type="ECO:0000313" key="1">
    <source>
        <dbReference type="EMBL" id="KAK4118960.1"/>
    </source>
</evidence>
<proteinExistence type="predicted"/>
<comment type="caution">
    <text evidence="1">The sequence shown here is derived from an EMBL/GenBank/DDBJ whole genome shotgun (WGS) entry which is preliminary data.</text>
</comment>